<dbReference type="InterPro" id="IPR042099">
    <property type="entry name" value="ANL_N_sf"/>
</dbReference>
<dbReference type="InterPro" id="IPR018376">
    <property type="entry name" value="Enoyl-CoA_hyd/isom_CS"/>
</dbReference>
<keyword evidence="7" id="KW-1185">Reference proteome</keyword>
<comment type="similarity">
    <text evidence="1">Belongs to the ATP-dependent AMP-binding enzyme family.</text>
</comment>
<feature type="domain" description="AMP-binding enzyme C-terminal" evidence="5">
    <location>
        <begin position="718"/>
        <end position="796"/>
    </location>
</feature>
<dbReference type="InterPro" id="IPR045851">
    <property type="entry name" value="AMP-bd_C_sf"/>
</dbReference>
<name>A0AAN6IGR6_9EURO</name>
<dbReference type="InterPro" id="IPR001753">
    <property type="entry name" value="Enoyl-CoA_hydra/iso"/>
</dbReference>
<protein>
    <submittedName>
        <fullName evidence="6">Coenzyme A synthetase</fullName>
    </submittedName>
</protein>
<dbReference type="Gene3D" id="3.90.226.10">
    <property type="entry name" value="2-enoyl-CoA Hydratase, Chain A, domain 1"/>
    <property type="match status" value="1"/>
</dbReference>
<dbReference type="Pfam" id="PF00378">
    <property type="entry name" value="ECH_1"/>
    <property type="match status" value="1"/>
</dbReference>
<dbReference type="Pfam" id="PF00501">
    <property type="entry name" value="AMP-binding"/>
    <property type="match status" value="1"/>
</dbReference>
<dbReference type="InterPro" id="IPR029045">
    <property type="entry name" value="ClpP/crotonase-like_dom_sf"/>
</dbReference>
<feature type="region of interest" description="Disordered" evidence="3">
    <location>
        <begin position="258"/>
        <end position="298"/>
    </location>
</feature>
<evidence type="ECO:0000313" key="6">
    <source>
        <dbReference type="EMBL" id="KAI1614769.1"/>
    </source>
</evidence>
<organism evidence="6 7">
    <name type="scientific">Exophiala viscosa</name>
    <dbReference type="NCBI Taxonomy" id="2486360"/>
    <lineage>
        <taxon>Eukaryota</taxon>
        <taxon>Fungi</taxon>
        <taxon>Dikarya</taxon>
        <taxon>Ascomycota</taxon>
        <taxon>Pezizomycotina</taxon>
        <taxon>Eurotiomycetes</taxon>
        <taxon>Chaetothyriomycetidae</taxon>
        <taxon>Chaetothyriales</taxon>
        <taxon>Herpotrichiellaceae</taxon>
        <taxon>Exophiala</taxon>
    </lineage>
</organism>
<evidence type="ECO:0000259" key="5">
    <source>
        <dbReference type="Pfam" id="PF13193"/>
    </source>
</evidence>
<evidence type="ECO:0000256" key="1">
    <source>
        <dbReference type="ARBA" id="ARBA00006432"/>
    </source>
</evidence>
<dbReference type="CDD" id="cd06558">
    <property type="entry name" value="crotonase-like"/>
    <property type="match status" value="1"/>
</dbReference>
<dbReference type="Proteomes" id="UP001203852">
    <property type="component" value="Unassembled WGS sequence"/>
</dbReference>
<dbReference type="AlphaFoldDB" id="A0AAN6IGR6"/>
<dbReference type="PANTHER" id="PTHR43201:SF5">
    <property type="entry name" value="MEDIUM-CHAIN ACYL-COA LIGASE ACSF2, MITOCHONDRIAL"/>
    <property type="match status" value="1"/>
</dbReference>
<dbReference type="PROSITE" id="PS00455">
    <property type="entry name" value="AMP_BINDING"/>
    <property type="match status" value="1"/>
</dbReference>
<keyword evidence="2" id="KW-0436">Ligase</keyword>
<dbReference type="Gene3D" id="3.40.50.12780">
    <property type="entry name" value="N-terminal domain of ligase-like"/>
    <property type="match status" value="1"/>
</dbReference>
<comment type="caution">
    <text evidence="6">The sequence shown here is derived from an EMBL/GenBank/DDBJ whole genome shotgun (WGS) entry which is preliminary data.</text>
</comment>
<dbReference type="Gene3D" id="3.30.300.30">
    <property type="match status" value="1"/>
</dbReference>
<dbReference type="GO" id="GO:0031956">
    <property type="term" value="F:medium-chain fatty acid-CoA ligase activity"/>
    <property type="evidence" value="ECO:0007669"/>
    <property type="project" value="TreeGrafter"/>
</dbReference>
<accession>A0AAN6IGR6</accession>
<evidence type="ECO:0000256" key="3">
    <source>
        <dbReference type="SAM" id="MobiDB-lite"/>
    </source>
</evidence>
<feature type="domain" description="AMP-dependent synthetase/ligase" evidence="4">
    <location>
        <begin position="315"/>
        <end position="668"/>
    </location>
</feature>
<dbReference type="PANTHER" id="PTHR43201">
    <property type="entry name" value="ACYL-COA SYNTHETASE"/>
    <property type="match status" value="1"/>
</dbReference>
<dbReference type="Pfam" id="PF13193">
    <property type="entry name" value="AMP-binding_C"/>
    <property type="match status" value="1"/>
</dbReference>
<proteinExistence type="inferred from homology"/>
<sequence length="821" mass="89273">MGSLAPEPAILTTYPSPAIIKITLNRPRSLNALNISLLTALVNTLHLARTERRRIIILEGAGDRSFCAGEDLKETLAPATGTAEELRVAFNLLQDITRLTSSSESLVIAAVQGFAIGGGAEIALAADFVIGGPGAKFRFPEVPIGHAATGGITLRLTHMVGLLKAKELLIRGRFIPAEEAFAIGLMSELVEDPKSRAIELARELESLPTISAMSSKAGLERAVFPNMEVSLADEVNVASYCFAQSDAAKAFENFAKRNRTSNGNTKHTPESASASPQPGPECSVSTTSEAHKGPVPASTATTDYLRSVRDINTAFDNAVKSFGARSFLKFGGKTYSFEDIDNRVSELAGGLAYLGITTGDRVLVMMRNNIDMVNLWLATNRLGATWVPINVELKSITLQHVVHAAEAKIAIVDAEFVQGLEAAEIQCDYRLFIRGNHDPKTDLETLYTLGPPVKSATPVAASSSAAFLYTSGTTGKSKPCVLSHQYFILQASALIETFGLHQDDVLYCPFPLFHADATALTVIPAILLGATAALSVRFSASRFWDEVREADATVYDFMGATLALTYKQAPTSRDRDHHVRLAWGVPIPKFAEDYEQRFGHPLYTLYGSVEASLPVMQQGPRVLGSCGRVRPGYHLRIADENDDSLPPNTPGHLLLRSDVSNAFFQGYFNNPHATVTAYSNLWLHTGDLARIDEDGNVYFVGRVKDVIRRRGENVNAAEIEEEFLRHEDVVVAAAFAIPSDLGEGTEDEVKVAVKLRENSLAQEADLFDWAVQHMARFQVPSVIEIVSGLKRTPTGKLEKSWLGAEGGKKFEIRNRPSKETY</sequence>
<dbReference type="InterPro" id="IPR020845">
    <property type="entry name" value="AMP-binding_CS"/>
</dbReference>
<dbReference type="PROSITE" id="PS00166">
    <property type="entry name" value="ENOYL_COA_HYDRATASE"/>
    <property type="match status" value="1"/>
</dbReference>
<feature type="compositionally biased region" description="Polar residues" evidence="3">
    <location>
        <begin position="260"/>
        <end position="276"/>
    </location>
</feature>
<dbReference type="GO" id="GO:0006631">
    <property type="term" value="P:fatty acid metabolic process"/>
    <property type="evidence" value="ECO:0007669"/>
    <property type="project" value="TreeGrafter"/>
</dbReference>
<dbReference type="EMBL" id="MU404352">
    <property type="protein sequence ID" value="KAI1614769.1"/>
    <property type="molecule type" value="Genomic_DNA"/>
</dbReference>
<dbReference type="SUPFAM" id="SSF56801">
    <property type="entry name" value="Acetyl-CoA synthetase-like"/>
    <property type="match status" value="1"/>
</dbReference>
<dbReference type="InterPro" id="IPR000873">
    <property type="entry name" value="AMP-dep_synth/lig_dom"/>
</dbReference>
<evidence type="ECO:0000259" key="4">
    <source>
        <dbReference type="Pfam" id="PF00501"/>
    </source>
</evidence>
<evidence type="ECO:0000256" key="2">
    <source>
        <dbReference type="ARBA" id="ARBA00022598"/>
    </source>
</evidence>
<evidence type="ECO:0000313" key="7">
    <source>
        <dbReference type="Proteomes" id="UP001203852"/>
    </source>
</evidence>
<reference evidence="6" key="1">
    <citation type="journal article" date="2022" name="bioRxiv">
        <title>Deciphering the potential niche of two novel black yeast fungi from a biological soil crust based on their genomes, phenotypes, and melanin regulation.</title>
        <authorList>
            <consortium name="DOE Joint Genome Institute"/>
            <person name="Carr E.C."/>
            <person name="Barton Q."/>
            <person name="Grambo S."/>
            <person name="Sullivan M."/>
            <person name="Renfro C.M."/>
            <person name="Kuo A."/>
            <person name="Pangilinan J."/>
            <person name="Lipzen A."/>
            <person name="Keymanesh K."/>
            <person name="Savage E."/>
            <person name="Barry K."/>
            <person name="Grigoriev I.V."/>
            <person name="Riekhof W.R."/>
            <person name="Harris S.S."/>
        </authorList>
    </citation>
    <scope>NUCLEOTIDE SEQUENCE</scope>
    <source>
        <strain evidence="6">JF 03-4F</strain>
    </source>
</reference>
<dbReference type="SUPFAM" id="SSF52096">
    <property type="entry name" value="ClpP/crotonase"/>
    <property type="match status" value="1"/>
</dbReference>
<dbReference type="InterPro" id="IPR025110">
    <property type="entry name" value="AMP-bd_C"/>
</dbReference>
<gene>
    <name evidence="6" type="ORF">EDD36DRAFT_164233</name>
</gene>